<sequence>MTNRRKVIAQVLNNGPTASLQQSLTLLAPITDEEIKNAMFAIPGTKAPGPDGYSNFFFQDNWELLGRDICEAVRSFLYSGKILKEINSTTLTIIPKVKCPNTPSDYRPITCCNVIYKVATKILCSKLKDILPDIVAQNQGGFVKGRLITHNILICQDLERHYGRRSSRANCMIKLDLQKAYDTIE</sequence>
<protein>
    <recommendedName>
        <fullName evidence="1">Reverse transcriptase domain-containing protein</fullName>
    </recommendedName>
</protein>
<keyword evidence="3" id="KW-1185">Reference proteome</keyword>
<accession>A0A803Q2B9</accession>
<dbReference type="InterPro" id="IPR000477">
    <property type="entry name" value="RT_dom"/>
</dbReference>
<dbReference type="Gramene" id="evm.model.07.1356">
    <property type="protein sequence ID" value="cds.evm.model.07.1356"/>
    <property type="gene ID" value="evm.TU.07.1356"/>
</dbReference>
<dbReference type="Proteomes" id="UP000596661">
    <property type="component" value="Chromosome 7"/>
</dbReference>
<dbReference type="SUPFAM" id="SSF56672">
    <property type="entry name" value="DNA/RNA polymerases"/>
    <property type="match status" value="1"/>
</dbReference>
<organism evidence="2 3">
    <name type="scientific">Cannabis sativa</name>
    <name type="common">Hemp</name>
    <name type="synonym">Marijuana</name>
    <dbReference type="NCBI Taxonomy" id="3483"/>
    <lineage>
        <taxon>Eukaryota</taxon>
        <taxon>Viridiplantae</taxon>
        <taxon>Streptophyta</taxon>
        <taxon>Embryophyta</taxon>
        <taxon>Tracheophyta</taxon>
        <taxon>Spermatophyta</taxon>
        <taxon>Magnoliopsida</taxon>
        <taxon>eudicotyledons</taxon>
        <taxon>Gunneridae</taxon>
        <taxon>Pentapetalae</taxon>
        <taxon>rosids</taxon>
        <taxon>fabids</taxon>
        <taxon>Rosales</taxon>
        <taxon>Cannabaceae</taxon>
        <taxon>Cannabis</taxon>
    </lineage>
</organism>
<dbReference type="InterPro" id="IPR052343">
    <property type="entry name" value="Retrotransposon-Effector_Assoc"/>
</dbReference>
<feature type="domain" description="Reverse transcriptase" evidence="1">
    <location>
        <begin position="95"/>
        <end position="185"/>
    </location>
</feature>
<reference evidence="2" key="2">
    <citation type="submission" date="2021-03" db="UniProtKB">
        <authorList>
            <consortium name="EnsemblPlants"/>
        </authorList>
    </citation>
    <scope>IDENTIFICATION</scope>
</reference>
<proteinExistence type="predicted"/>
<evidence type="ECO:0000313" key="2">
    <source>
        <dbReference type="EnsemblPlants" id="cds.evm.model.07.1356"/>
    </source>
</evidence>
<reference evidence="2" key="1">
    <citation type="submission" date="2018-11" db="EMBL/GenBank/DDBJ databases">
        <authorList>
            <person name="Grassa J C."/>
        </authorList>
    </citation>
    <scope>NUCLEOTIDE SEQUENCE [LARGE SCALE GENOMIC DNA]</scope>
</reference>
<name>A0A803Q2B9_CANSA</name>
<dbReference type="EnsemblPlants" id="evm.model.07.1356">
    <property type="protein sequence ID" value="cds.evm.model.07.1356"/>
    <property type="gene ID" value="evm.TU.07.1356"/>
</dbReference>
<dbReference type="OMA" id="INFTHIC"/>
<evidence type="ECO:0000259" key="1">
    <source>
        <dbReference type="Pfam" id="PF00078"/>
    </source>
</evidence>
<evidence type="ECO:0000313" key="3">
    <source>
        <dbReference type="Proteomes" id="UP000596661"/>
    </source>
</evidence>
<dbReference type="AlphaFoldDB" id="A0A803Q2B9"/>
<dbReference type="InterPro" id="IPR043502">
    <property type="entry name" value="DNA/RNA_pol_sf"/>
</dbReference>
<dbReference type="Pfam" id="PF00078">
    <property type="entry name" value="RVT_1"/>
    <property type="match status" value="1"/>
</dbReference>
<dbReference type="PANTHER" id="PTHR46890:SF23">
    <property type="entry name" value="OS12G0211100 PROTEIN"/>
    <property type="match status" value="1"/>
</dbReference>
<dbReference type="PANTHER" id="PTHR46890">
    <property type="entry name" value="NON-LTR RETROLELEMENT REVERSE TRANSCRIPTASE-LIKE PROTEIN-RELATED"/>
    <property type="match status" value="1"/>
</dbReference>
<dbReference type="EMBL" id="UZAU01000661">
    <property type="status" value="NOT_ANNOTATED_CDS"/>
    <property type="molecule type" value="Genomic_DNA"/>
</dbReference>